<evidence type="ECO:0000313" key="1">
    <source>
        <dbReference type="EMBL" id="QHU27722.1"/>
    </source>
</evidence>
<organism evidence="1">
    <name type="scientific">viral metagenome</name>
    <dbReference type="NCBI Taxonomy" id="1070528"/>
    <lineage>
        <taxon>unclassified sequences</taxon>
        <taxon>metagenomes</taxon>
        <taxon>organismal metagenomes</taxon>
    </lineage>
</organism>
<dbReference type="EMBL" id="MN740461">
    <property type="protein sequence ID" value="QHU27722.1"/>
    <property type="molecule type" value="Genomic_DNA"/>
</dbReference>
<name>A0A6C0LET6_9ZZZZ</name>
<reference evidence="1" key="1">
    <citation type="journal article" date="2020" name="Nature">
        <title>Giant virus diversity and host interactions through global metagenomics.</title>
        <authorList>
            <person name="Schulz F."/>
            <person name="Roux S."/>
            <person name="Paez-Espino D."/>
            <person name="Jungbluth S."/>
            <person name="Walsh D.A."/>
            <person name="Denef V.J."/>
            <person name="McMahon K.D."/>
            <person name="Konstantinidis K.T."/>
            <person name="Eloe-Fadrosh E.A."/>
            <person name="Kyrpides N.C."/>
            <person name="Woyke T."/>
        </authorList>
    </citation>
    <scope>NUCLEOTIDE SEQUENCE</scope>
    <source>
        <strain evidence="1">GVMAG-M-3300027769-26</strain>
    </source>
</reference>
<accession>A0A6C0LET6</accession>
<protein>
    <submittedName>
        <fullName evidence="1">Uncharacterized protein</fullName>
    </submittedName>
</protein>
<dbReference type="AlphaFoldDB" id="A0A6C0LET6"/>
<proteinExistence type="predicted"/>
<sequence length="408" mass="47418">MSGNVKVSYNINNIKHNISWDIKNIIFKWHGIIFGGFVRDSIISEHYSQLFWENNGYNTLHFWNEQFDPKTSARTLIPHDIDVCIYNEPDINTMMAEIASLFITEFGADNVKQERKTAVRNNSDFKSYIDKPFGTLHTFIYTITVGKIPYFSEGRTFDIMFDIVSTNKRHLKPPFLKLDFLCNGFIMTGHNEISLSNCTGTQIDKLKFVEKKEIESKIIKDLINFKTDYCMKFIGIADSNMYASIWYNEQACKRIEKMCNKKYAWKIDNMPIIIEHPKKQISNGISARAEAGAAGAGGKNCCICQDSIKNKERFVTFPTFDSNCKMIQGMPIHTNCFFKYMNSQIQDKRRDYENNLYGSETNMVYEDCRTFLRCPMRNEINFHVDNIKSVIDKYLHPNTHPSHLQHTA</sequence>